<dbReference type="InterPro" id="IPR042619">
    <property type="entry name" value="BBS10"/>
</dbReference>
<dbReference type="PRINTS" id="PR00304">
    <property type="entry name" value="TCOMPLEXTCP1"/>
</dbReference>
<dbReference type="EMBL" id="JAWQEG010003685">
    <property type="protein sequence ID" value="KAK3864980.1"/>
    <property type="molecule type" value="Genomic_DNA"/>
</dbReference>
<dbReference type="SUPFAM" id="SSF48592">
    <property type="entry name" value="GroEL equatorial domain-like"/>
    <property type="match status" value="1"/>
</dbReference>
<keyword evidence="2 5" id="KW-0547">Nucleotide-binding</keyword>
<dbReference type="AlphaFoldDB" id="A0AAE1F121"/>
<dbReference type="PANTHER" id="PTHR14667">
    <property type="entry name" value="BARDET-BIEDL SYNDROME 10 PROTEIN"/>
    <property type="match status" value="1"/>
</dbReference>
<organism evidence="6 7">
    <name type="scientific">Petrolisthes cinctipes</name>
    <name type="common">Flat porcelain crab</name>
    <dbReference type="NCBI Taxonomy" id="88211"/>
    <lineage>
        <taxon>Eukaryota</taxon>
        <taxon>Metazoa</taxon>
        <taxon>Ecdysozoa</taxon>
        <taxon>Arthropoda</taxon>
        <taxon>Crustacea</taxon>
        <taxon>Multicrustacea</taxon>
        <taxon>Malacostraca</taxon>
        <taxon>Eumalacostraca</taxon>
        <taxon>Eucarida</taxon>
        <taxon>Decapoda</taxon>
        <taxon>Pleocyemata</taxon>
        <taxon>Anomura</taxon>
        <taxon>Galatheoidea</taxon>
        <taxon>Porcellanidae</taxon>
        <taxon>Petrolisthes</taxon>
    </lineage>
</organism>
<name>A0AAE1F121_PETCI</name>
<dbReference type="Proteomes" id="UP001286313">
    <property type="component" value="Unassembled WGS sequence"/>
</dbReference>
<dbReference type="SUPFAM" id="SSF52029">
    <property type="entry name" value="GroEL apical domain-like"/>
    <property type="match status" value="1"/>
</dbReference>
<evidence type="ECO:0000256" key="4">
    <source>
        <dbReference type="ARBA" id="ARBA00023186"/>
    </source>
</evidence>
<proteinExistence type="inferred from homology"/>
<evidence type="ECO:0000256" key="1">
    <source>
        <dbReference type="ARBA" id="ARBA00008020"/>
    </source>
</evidence>
<protein>
    <submittedName>
        <fullName evidence="6">Uncharacterized protein</fullName>
    </submittedName>
</protein>
<keyword evidence="3 5" id="KW-0067">ATP-binding</keyword>
<dbReference type="InterPro" id="IPR027413">
    <property type="entry name" value="GROEL-like_equatorial_sf"/>
</dbReference>
<reference evidence="6" key="1">
    <citation type="submission" date="2023-10" db="EMBL/GenBank/DDBJ databases">
        <title>Genome assemblies of two species of porcelain crab, Petrolisthes cinctipes and Petrolisthes manimaculis (Anomura: Porcellanidae).</title>
        <authorList>
            <person name="Angst P."/>
        </authorList>
    </citation>
    <scope>NUCLEOTIDE SEQUENCE</scope>
    <source>
        <strain evidence="6">PB745_01</strain>
        <tissue evidence="6">Gill</tissue>
    </source>
</reference>
<keyword evidence="4 5" id="KW-0143">Chaperone</keyword>
<evidence type="ECO:0000313" key="7">
    <source>
        <dbReference type="Proteomes" id="UP001286313"/>
    </source>
</evidence>
<accession>A0AAE1F121</accession>
<dbReference type="Gene3D" id="1.10.560.10">
    <property type="entry name" value="GroEL-like equatorial domain"/>
    <property type="match status" value="1"/>
</dbReference>
<dbReference type="PANTHER" id="PTHR14667:SF2">
    <property type="entry name" value="BARDET-BIEDL SYNDROME 10 PROTEIN"/>
    <property type="match status" value="1"/>
</dbReference>
<gene>
    <name evidence="6" type="ORF">Pcinc_029378</name>
</gene>
<comment type="similarity">
    <text evidence="1 5">Belongs to the TCP-1 chaperonin family.</text>
</comment>
<dbReference type="InterPro" id="IPR017998">
    <property type="entry name" value="Chaperone_TCP-1"/>
</dbReference>
<dbReference type="Gene3D" id="3.50.7.10">
    <property type="entry name" value="GroEL"/>
    <property type="match status" value="1"/>
</dbReference>
<sequence>MQVMACLRREVGVSRVVVQCGGVAGVLEGCLGPHGRAVLMEKAGCIIITQDGSELLSTLDIGDPLLNKVVQAVLEQTKVLGDGCKITILLLRHLLASLDKYLPHSFTMQVSRRQKLIQITKSIRKNVLWRLQRDVINYGAQVYPLRSFEAITHILHSTAEDLFRTKFSKFIAKNLTKLFSSYISSECSSSGELLKLLDHLAVHTHSAIIEVFHMPLVRSHVVSGFIITRRFRHLNKAMKFDNVTFILWSIELEPKKEEEDGQTKDIIETRSGETLVESLVSSRNCLQRCLIQLASLKTQVILSCLCFPDWGMSMCIKYGISLIDGIDREEWTLLEDRLKLQPVVSEEDVLPRSVGTLEKIEPLRIGTCDYIRLGGSQGGHQMVLCGPTVTQCRQFSSAYVQLFKYLSVWIADCLDFYHNNSVGPESETTDCEEEEYNPHIHSKLYKHEHSPDIEYKPQHTEFQNNLDYEYAQHSGFNNGNTLYSPREENITLTSYQEGLPDGHSTRGLMTDYEYSKHMREVHHGSQYIGRTEDNLHHHNSTLHENFAARVQNYPKHTSNFQTHIVNSYSGPQDTHGYRYGEYPGGYTLMPSSSSEPCDPRLGAVMYAVPHGGFVELLAKYLVTENTSTAGITDETTRAILLSLFNEVPWQLHRKVSYSQKSYLEFQTKLFSHFGELRRGGHKFIQPQVTQGSHFTGYQSPFLIFKVLEGVFNFAEYILRIECIIPSKLRISKFIHRSKDKYDSDSDDDDD</sequence>
<evidence type="ECO:0000256" key="3">
    <source>
        <dbReference type="ARBA" id="ARBA00022840"/>
    </source>
</evidence>
<dbReference type="InterPro" id="IPR027409">
    <property type="entry name" value="GroEL-like_apical_dom_sf"/>
</dbReference>
<evidence type="ECO:0000256" key="2">
    <source>
        <dbReference type="ARBA" id="ARBA00022741"/>
    </source>
</evidence>
<dbReference type="InterPro" id="IPR002423">
    <property type="entry name" value="Cpn60/GroEL/TCP-1"/>
</dbReference>
<evidence type="ECO:0000313" key="6">
    <source>
        <dbReference type="EMBL" id="KAK3864980.1"/>
    </source>
</evidence>
<dbReference type="GO" id="GO:0005524">
    <property type="term" value="F:ATP binding"/>
    <property type="evidence" value="ECO:0007669"/>
    <property type="project" value="UniProtKB-KW"/>
</dbReference>
<dbReference type="Pfam" id="PF00118">
    <property type="entry name" value="Cpn60_TCP1"/>
    <property type="match status" value="1"/>
</dbReference>
<evidence type="ECO:0000256" key="5">
    <source>
        <dbReference type="RuleBase" id="RU004187"/>
    </source>
</evidence>
<dbReference type="GO" id="GO:0140662">
    <property type="term" value="F:ATP-dependent protein folding chaperone"/>
    <property type="evidence" value="ECO:0007669"/>
    <property type="project" value="InterPro"/>
</dbReference>
<dbReference type="GO" id="GO:0051131">
    <property type="term" value="P:chaperone-mediated protein complex assembly"/>
    <property type="evidence" value="ECO:0007669"/>
    <property type="project" value="InterPro"/>
</dbReference>
<keyword evidence="7" id="KW-1185">Reference proteome</keyword>
<comment type="caution">
    <text evidence="6">The sequence shown here is derived from an EMBL/GenBank/DDBJ whole genome shotgun (WGS) entry which is preliminary data.</text>
</comment>